<proteinExistence type="predicted"/>
<comment type="caution">
    <text evidence="1">The sequence shown here is derived from an EMBL/GenBank/DDBJ whole genome shotgun (WGS) entry which is preliminary data.</text>
</comment>
<dbReference type="AlphaFoldDB" id="A0A9Q3DXE8"/>
<accession>A0A9Q3DXE8</accession>
<protein>
    <submittedName>
        <fullName evidence="1">Uncharacterized protein</fullName>
    </submittedName>
</protein>
<evidence type="ECO:0000313" key="1">
    <source>
        <dbReference type="EMBL" id="MBW0508423.1"/>
    </source>
</evidence>
<dbReference type="Proteomes" id="UP000765509">
    <property type="component" value="Unassembled WGS sequence"/>
</dbReference>
<reference evidence="1" key="1">
    <citation type="submission" date="2021-03" db="EMBL/GenBank/DDBJ databases">
        <title>Draft genome sequence of rust myrtle Austropuccinia psidii MF-1, a brazilian biotype.</title>
        <authorList>
            <person name="Quecine M.C."/>
            <person name="Pachon D.M.R."/>
            <person name="Bonatelli M.L."/>
            <person name="Correr F.H."/>
            <person name="Franceschini L.M."/>
            <person name="Leite T.F."/>
            <person name="Margarido G.R.A."/>
            <person name="Almeida C.A."/>
            <person name="Ferrarezi J.A."/>
            <person name="Labate C.A."/>
        </authorList>
    </citation>
    <scope>NUCLEOTIDE SEQUENCE</scope>
    <source>
        <strain evidence="1">MF-1</strain>
    </source>
</reference>
<name>A0A9Q3DXE8_9BASI</name>
<gene>
    <name evidence="1" type="ORF">O181_048138</name>
</gene>
<evidence type="ECO:0000313" key="2">
    <source>
        <dbReference type="Proteomes" id="UP000765509"/>
    </source>
</evidence>
<organism evidence="1 2">
    <name type="scientific">Austropuccinia psidii MF-1</name>
    <dbReference type="NCBI Taxonomy" id="1389203"/>
    <lineage>
        <taxon>Eukaryota</taxon>
        <taxon>Fungi</taxon>
        <taxon>Dikarya</taxon>
        <taxon>Basidiomycota</taxon>
        <taxon>Pucciniomycotina</taxon>
        <taxon>Pucciniomycetes</taxon>
        <taxon>Pucciniales</taxon>
        <taxon>Sphaerophragmiaceae</taxon>
        <taxon>Austropuccinia</taxon>
    </lineage>
</organism>
<keyword evidence="2" id="KW-1185">Reference proteome</keyword>
<dbReference type="EMBL" id="AVOT02020319">
    <property type="protein sequence ID" value="MBW0508423.1"/>
    <property type="molecule type" value="Genomic_DNA"/>
</dbReference>
<sequence>MIRRVCAYGLELKDSDSFTNYFCKLIPALELEYKKSILSSTGKAPETLKTGWNPRLPYDTLQKDLMYIHPTASSFKLMLDKATNNANRCMQDSFKYAKDRWDKIHKPPDFKIADLVLVSTLNFKNITGHKKFKNSFAVPFMIRALHEPNSVQFELTGELMNKHPAFPVSLIKRYS</sequence>